<proteinExistence type="inferred from homology"/>
<dbReference type="PANTHER" id="PTHR22930:SF267">
    <property type="entry name" value="NUCLEASE HARBI1-RELATED"/>
    <property type="match status" value="1"/>
</dbReference>
<dbReference type="GO" id="GO:0005634">
    <property type="term" value="C:nucleus"/>
    <property type="evidence" value="ECO:0007669"/>
    <property type="project" value="UniProtKB-SubCell"/>
</dbReference>
<protein>
    <recommendedName>
        <fullName evidence="5">Putative nuclease HARBI1</fullName>
    </recommendedName>
    <alternativeName>
        <fullName evidence="11">Harbinger transposase-derived nuclease</fullName>
    </alternativeName>
</protein>
<keyword evidence="9" id="KW-0378">Hydrolase</keyword>
<evidence type="ECO:0000256" key="5">
    <source>
        <dbReference type="ARBA" id="ARBA00015519"/>
    </source>
</evidence>
<dbReference type="InterPro" id="IPR027806">
    <property type="entry name" value="HARBI1_dom"/>
</dbReference>
<evidence type="ECO:0000256" key="8">
    <source>
        <dbReference type="ARBA" id="ARBA00022723"/>
    </source>
</evidence>
<dbReference type="PANTHER" id="PTHR22930">
    <property type="match status" value="1"/>
</dbReference>
<dbReference type="GO" id="GO:0005737">
    <property type="term" value="C:cytoplasm"/>
    <property type="evidence" value="ECO:0007669"/>
    <property type="project" value="UniProtKB-SubCell"/>
</dbReference>
<keyword evidence="8" id="KW-0479">Metal-binding</keyword>
<gene>
    <name evidence="15" type="primary">LOC117535520</name>
</gene>
<reference evidence="15" key="1">
    <citation type="submission" date="2025-08" db="UniProtKB">
        <authorList>
            <consortium name="RefSeq"/>
        </authorList>
    </citation>
    <scope>IDENTIFICATION</scope>
</reference>
<sequence>MAGIVHIFHAGRRGYRQRVHTECPKPLQQYTTEELYNRFRFGLDDINYIADLVRPQLQCRTLRSHALTVEEQVLIALRFYACGTFYEVIADSMGVHRTTVGEVVTAVSDALARLLDHFVTFPTDGQIAKVKQNFFLLGDMPNTIGVIDCTHVHIQAPRQREWEYVNRKGRHSINVQLVGDADLAITNCVVRWPGSVHDARIFRESRLFTEFQTNRPDGVILADSAYPLLPWVMTPFPTANTPSQMRYNNAHGRTMCAIERLNGVLKRRFACLNYLRVEPQGACQIILACIVLHNIAVHRRVPLSDIDDPPEPLAPADDLGPPMDFPLNERLSGGARDVEIEAGQMMDGETSGADQVQDVTTAVCWEVDVLREVAAVKGFLKFRGIFAGRVINMNVKIT</sequence>
<evidence type="ECO:0000256" key="12">
    <source>
        <dbReference type="ARBA" id="ARBA00045850"/>
    </source>
</evidence>
<evidence type="ECO:0000256" key="7">
    <source>
        <dbReference type="ARBA" id="ARBA00022722"/>
    </source>
</evidence>
<dbReference type="GO" id="GO:0046872">
    <property type="term" value="F:metal ion binding"/>
    <property type="evidence" value="ECO:0007669"/>
    <property type="project" value="UniProtKB-KW"/>
</dbReference>
<dbReference type="InterPro" id="IPR026103">
    <property type="entry name" value="HARBI1_animal"/>
</dbReference>
<dbReference type="PRINTS" id="PR02086">
    <property type="entry name" value="PUTNUCHARBI1"/>
</dbReference>
<evidence type="ECO:0000313" key="14">
    <source>
        <dbReference type="Proteomes" id="UP000515161"/>
    </source>
</evidence>
<accession>A0A6P8TEF8</accession>
<keyword evidence="10" id="KW-0539">Nucleus</keyword>
<dbReference type="GeneID" id="117535520"/>
<dbReference type="GO" id="GO:0016787">
    <property type="term" value="F:hydrolase activity"/>
    <property type="evidence" value="ECO:0007669"/>
    <property type="project" value="UniProtKB-KW"/>
</dbReference>
<dbReference type="InterPro" id="IPR045249">
    <property type="entry name" value="HARBI1-like"/>
</dbReference>
<evidence type="ECO:0000259" key="13">
    <source>
        <dbReference type="Pfam" id="PF13359"/>
    </source>
</evidence>
<comment type="subcellular location">
    <subcellularLocation>
        <location evidence="3">Cytoplasm</location>
    </subcellularLocation>
    <subcellularLocation>
        <location evidence="2">Nucleus</location>
    </subcellularLocation>
</comment>
<evidence type="ECO:0000313" key="15">
    <source>
        <dbReference type="RefSeq" id="XP_034055915.1"/>
    </source>
</evidence>
<dbReference type="KEGG" id="gacu:117535520"/>
<dbReference type="Pfam" id="PF13359">
    <property type="entry name" value="DDE_Tnp_4"/>
    <property type="match status" value="1"/>
</dbReference>
<evidence type="ECO:0000256" key="2">
    <source>
        <dbReference type="ARBA" id="ARBA00004123"/>
    </source>
</evidence>
<dbReference type="AlphaFoldDB" id="A0A6P8TEF8"/>
<evidence type="ECO:0000256" key="1">
    <source>
        <dbReference type="ARBA" id="ARBA00001968"/>
    </source>
</evidence>
<evidence type="ECO:0000256" key="11">
    <source>
        <dbReference type="ARBA" id="ARBA00030126"/>
    </source>
</evidence>
<evidence type="ECO:0000256" key="3">
    <source>
        <dbReference type="ARBA" id="ARBA00004496"/>
    </source>
</evidence>
<keyword evidence="6" id="KW-0963">Cytoplasm</keyword>
<dbReference type="InParanoid" id="A0A6P8TEF8"/>
<evidence type="ECO:0000256" key="6">
    <source>
        <dbReference type="ARBA" id="ARBA00022490"/>
    </source>
</evidence>
<name>A0A6P8TEF8_GYMAC</name>
<organism evidence="14 15">
    <name type="scientific">Gymnodraco acuticeps</name>
    <name type="common">Antarctic dragonfish</name>
    <dbReference type="NCBI Taxonomy" id="8218"/>
    <lineage>
        <taxon>Eukaryota</taxon>
        <taxon>Metazoa</taxon>
        <taxon>Chordata</taxon>
        <taxon>Craniata</taxon>
        <taxon>Vertebrata</taxon>
        <taxon>Euteleostomi</taxon>
        <taxon>Actinopterygii</taxon>
        <taxon>Neopterygii</taxon>
        <taxon>Teleostei</taxon>
        <taxon>Neoteleostei</taxon>
        <taxon>Acanthomorphata</taxon>
        <taxon>Eupercaria</taxon>
        <taxon>Perciformes</taxon>
        <taxon>Notothenioidei</taxon>
        <taxon>Bathydraconidae</taxon>
        <taxon>Gymnodraco</taxon>
    </lineage>
</organism>
<evidence type="ECO:0000256" key="10">
    <source>
        <dbReference type="ARBA" id="ARBA00023242"/>
    </source>
</evidence>
<keyword evidence="7" id="KW-0540">Nuclease</keyword>
<comment type="function">
    <text evidence="12">Transposase-derived protein that may have nuclease activity. Does not have transposase activity.</text>
</comment>
<feature type="domain" description="DDE Tnp4" evidence="13">
    <location>
        <begin position="147"/>
        <end position="294"/>
    </location>
</feature>
<dbReference type="GO" id="GO:0004518">
    <property type="term" value="F:nuclease activity"/>
    <property type="evidence" value="ECO:0007669"/>
    <property type="project" value="UniProtKB-KW"/>
</dbReference>
<keyword evidence="14" id="KW-1185">Reference proteome</keyword>
<evidence type="ECO:0000256" key="4">
    <source>
        <dbReference type="ARBA" id="ARBA00006958"/>
    </source>
</evidence>
<dbReference type="Proteomes" id="UP000515161">
    <property type="component" value="Unplaced"/>
</dbReference>
<comment type="cofactor">
    <cofactor evidence="1">
        <name>a divalent metal cation</name>
        <dbReference type="ChEBI" id="CHEBI:60240"/>
    </cofactor>
</comment>
<dbReference type="RefSeq" id="XP_034055915.1">
    <property type="nucleotide sequence ID" value="XM_034200024.1"/>
</dbReference>
<dbReference type="OrthoDB" id="2415966at2759"/>
<comment type="similarity">
    <text evidence="4">Belongs to the HARBI1 family.</text>
</comment>
<evidence type="ECO:0000256" key="9">
    <source>
        <dbReference type="ARBA" id="ARBA00022801"/>
    </source>
</evidence>